<dbReference type="PANTHER" id="PTHR10578:SF143">
    <property type="entry name" value="FMN-DEPENDENT ALPHA-HYDROXY ACID DEHYDROGENASE PB1A11.03"/>
    <property type="match status" value="1"/>
</dbReference>
<dbReference type="Gene3D" id="3.20.20.70">
    <property type="entry name" value="Aldolase class I"/>
    <property type="match status" value="1"/>
</dbReference>
<accession>A0ABP5WEC8</accession>
<sequence length="645" mass="68396">MNGIRTFHHRDGTARLVCFPHAGGGASAFLALSAALPDDIEVHAVQYPGRQDRRSEPCAEAIEDLAAQAATALAGYDDRPLFLLGHSMGALVAFETARLLRGRAAVTRLFASAARPPAADWAEPDVDALADEQIVGELRRLGGVPEPVLDDPEMIGEVLRQLRADVRALRRYRCGDDAAVAAPLTVLVGTDDPKNSVAQMRDWARHTTGEHVVETLHGGHFALTERAAEAAALLTRYIRTDIAERANGGDRANGTAPADLVREILVAGVNGRRPPLSTDLTTLEETARTKLPPDAFAYVAGTAGSGATGRANRAAFEERRLVPRMLRGAVHRDLTVRLAGQRLPAPVLLAPVAAQTVVHPQGELATARAAAEVGVPFVLSTFAAHSLEEVAEQSGRVPRWFQLYLPSDRAVAESLVRRAEAGGYTALVVTVDAAYLGFRPMELDNAYSPFLRGTGIANFTTDPAFRAGLPDGAEPAAMVRRWAEISIDPAATWDGLAWLRDVTDLPVFVKGILHPDDARLAVEHGARGLVVSNHGGRQLDGSTSALDALPAVRDAVAGRVPVLMDSGVRSGTDVAKALALGADAVLVGRPYVYGLGLSGQQGVEHVLRCLLAELDLALALTGCASPAELTPDLITDQRFRSSAAE</sequence>
<organism evidence="4 5">
    <name type="scientific">Streptomyces macrosporus</name>
    <dbReference type="NCBI Taxonomy" id="44032"/>
    <lineage>
        <taxon>Bacteria</taxon>
        <taxon>Bacillati</taxon>
        <taxon>Actinomycetota</taxon>
        <taxon>Actinomycetes</taxon>
        <taxon>Kitasatosporales</taxon>
        <taxon>Streptomycetaceae</taxon>
        <taxon>Streptomyces</taxon>
    </lineage>
</organism>
<dbReference type="Pfam" id="PF01070">
    <property type="entry name" value="FMN_dh"/>
    <property type="match status" value="1"/>
</dbReference>
<evidence type="ECO:0000256" key="1">
    <source>
        <dbReference type="ARBA" id="ARBA00001917"/>
    </source>
</evidence>
<dbReference type="SUPFAM" id="SSF53474">
    <property type="entry name" value="alpha/beta-Hydrolases"/>
    <property type="match status" value="1"/>
</dbReference>
<evidence type="ECO:0000256" key="2">
    <source>
        <dbReference type="ARBA" id="ARBA00023002"/>
    </source>
</evidence>
<dbReference type="SUPFAM" id="SSF51395">
    <property type="entry name" value="FMN-linked oxidoreductases"/>
    <property type="match status" value="1"/>
</dbReference>
<dbReference type="SMART" id="SM00824">
    <property type="entry name" value="PKS_TE"/>
    <property type="match status" value="1"/>
</dbReference>
<dbReference type="EMBL" id="BAAASZ010000005">
    <property type="protein sequence ID" value="GAA2425609.1"/>
    <property type="molecule type" value="Genomic_DNA"/>
</dbReference>
<dbReference type="RefSeq" id="WP_344320434.1">
    <property type="nucleotide sequence ID" value="NZ_BAAASZ010000005.1"/>
</dbReference>
<dbReference type="InterPro" id="IPR008259">
    <property type="entry name" value="FMN_hydac_DH_AS"/>
</dbReference>
<gene>
    <name evidence="4" type="ORF">GCM10010405_05150</name>
</gene>
<keyword evidence="2" id="KW-0560">Oxidoreductase</keyword>
<dbReference type="Pfam" id="PF00975">
    <property type="entry name" value="Thioesterase"/>
    <property type="match status" value="1"/>
</dbReference>
<dbReference type="Gene3D" id="3.40.50.1820">
    <property type="entry name" value="alpha/beta hydrolase"/>
    <property type="match status" value="1"/>
</dbReference>
<evidence type="ECO:0000313" key="5">
    <source>
        <dbReference type="Proteomes" id="UP001501638"/>
    </source>
</evidence>
<dbReference type="InterPro" id="IPR000262">
    <property type="entry name" value="FMN-dep_DH"/>
</dbReference>
<dbReference type="Proteomes" id="UP001501638">
    <property type="component" value="Unassembled WGS sequence"/>
</dbReference>
<proteinExistence type="predicted"/>
<name>A0ABP5WEC8_9ACTN</name>
<dbReference type="InterPro" id="IPR001031">
    <property type="entry name" value="Thioesterase"/>
</dbReference>
<evidence type="ECO:0000313" key="4">
    <source>
        <dbReference type="EMBL" id="GAA2425609.1"/>
    </source>
</evidence>
<dbReference type="PROSITE" id="PS51349">
    <property type="entry name" value="FMN_HYDROXY_ACID_DH_2"/>
    <property type="match status" value="1"/>
</dbReference>
<feature type="domain" description="FMN hydroxy acid dehydrogenase" evidence="3">
    <location>
        <begin position="272"/>
        <end position="639"/>
    </location>
</feature>
<dbReference type="PROSITE" id="PS00557">
    <property type="entry name" value="FMN_HYDROXY_ACID_DH_1"/>
    <property type="match status" value="1"/>
</dbReference>
<reference evidence="5" key="1">
    <citation type="journal article" date="2019" name="Int. J. Syst. Evol. Microbiol.">
        <title>The Global Catalogue of Microorganisms (GCM) 10K type strain sequencing project: providing services to taxonomists for standard genome sequencing and annotation.</title>
        <authorList>
            <consortium name="The Broad Institute Genomics Platform"/>
            <consortium name="The Broad Institute Genome Sequencing Center for Infectious Disease"/>
            <person name="Wu L."/>
            <person name="Ma J."/>
        </authorList>
    </citation>
    <scope>NUCLEOTIDE SEQUENCE [LARGE SCALE GENOMIC DNA]</scope>
    <source>
        <strain evidence="5">JCM 6305</strain>
    </source>
</reference>
<dbReference type="PANTHER" id="PTHR10578">
    <property type="entry name" value="S -2-HYDROXY-ACID OXIDASE-RELATED"/>
    <property type="match status" value="1"/>
</dbReference>
<keyword evidence="5" id="KW-1185">Reference proteome</keyword>
<comment type="caution">
    <text evidence="4">The sequence shown here is derived from an EMBL/GenBank/DDBJ whole genome shotgun (WGS) entry which is preliminary data.</text>
</comment>
<evidence type="ECO:0000259" key="3">
    <source>
        <dbReference type="PROSITE" id="PS51349"/>
    </source>
</evidence>
<protein>
    <recommendedName>
        <fullName evidence="3">FMN hydroxy acid dehydrogenase domain-containing protein</fullName>
    </recommendedName>
</protein>
<dbReference type="InterPro" id="IPR013785">
    <property type="entry name" value="Aldolase_TIM"/>
</dbReference>
<comment type="cofactor">
    <cofactor evidence="1">
        <name>FMN</name>
        <dbReference type="ChEBI" id="CHEBI:58210"/>
    </cofactor>
</comment>
<dbReference type="InterPro" id="IPR037396">
    <property type="entry name" value="FMN_HAD"/>
</dbReference>
<dbReference type="InterPro" id="IPR020802">
    <property type="entry name" value="TesA-like"/>
</dbReference>
<dbReference type="InterPro" id="IPR029058">
    <property type="entry name" value="AB_hydrolase_fold"/>
</dbReference>